<sequence>MRSTRLHGVAAGLAMLLLAGCGGGGASSATNDSQTVATTGQLTSDQIADDRANKILATMSLSQKIQLVHGQGYVSLDGTLIGYGYNMRPDGVLAGAGAVMGLPALGIPTLNLVDAASGVNLVNSNATSLPSTLAVAASWDTDLSELFGRRIGIESRALGFAEALGGGINLARDPRDGRTFENLGEDPILAGELVSSRTIGVQAQQVISTVKHFAFNNYETNRYISNSVIDEQSMRETELLGFEIAVQKGKPGNVMCAFNQVNGTYSCEHAQMLGWLKTEWGFKGIVQSDWGANNSTVASANAGLDEEQPSQTSDDQKVPELMKYIVGTPYYINALTSAVASGEVPMARLDDMVRRKLRTMIQLGIMDNPPTAGGSVDEVNGNADALKVARESMVLLKNNTASGDAAPVLPLSASTVKSIAVIGAHADKGVIAGGGSGGNAPINGTADTTCPQAPDALFGSCANWYHSVPLDQIRKKFPNATVTFYSGLDADAAANGAAQADVAIVFAIAWQTEGVDNTTLALPTPATDSWNVEYDQDALISAVAAKAKRTVVVLETGGPVLMPWVSKVHAVLEAWYPGIQGAQALADILSGDVNPSGKLPITFPVSDADLPQPKLPTNVAAIIGSTVAPRALVPLFEQSMGAATVAALRAVNYNEKLWLGYKWYDAKQITPLFPFGHGLSYTSFSYADAKVSSDADQNVTVSFKLSNTGARAGSEIAQVYAALPSGTPGNQQPPKRLVGWKKVALAAGQSSTVSITVPAKYLSYWDATSKKQWVLQPGAYSFSVSASSAMSVEANPLTQKITLAGK</sequence>
<dbReference type="GO" id="GO:0005975">
    <property type="term" value="P:carbohydrate metabolic process"/>
    <property type="evidence" value="ECO:0007669"/>
    <property type="project" value="InterPro"/>
</dbReference>
<dbReference type="Pfam" id="PF00933">
    <property type="entry name" value="Glyco_hydro_3"/>
    <property type="match status" value="1"/>
</dbReference>
<dbReference type="Gene3D" id="3.20.20.300">
    <property type="entry name" value="Glycoside hydrolase, family 3, N-terminal domain"/>
    <property type="match status" value="1"/>
</dbReference>
<dbReference type="SUPFAM" id="SSF52279">
    <property type="entry name" value="Beta-D-glucan exohydrolase, C-terminal domain"/>
    <property type="match status" value="1"/>
</dbReference>
<keyword evidence="6" id="KW-1185">Reference proteome</keyword>
<dbReference type="SUPFAM" id="SSF51445">
    <property type="entry name" value="(Trans)glycosidases"/>
    <property type="match status" value="1"/>
</dbReference>
<dbReference type="InterPro" id="IPR002772">
    <property type="entry name" value="Glyco_hydro_3_C"/>
</dbReference>
<dbReference type="PANTHER" id="PTHR42715:SF10">
    <property type="entry name" value="BETA-GLUCOSIDASE"/>
    <property type="match status" value="1"/>
</dbReference>
<dbReference type="InterPro" id="IPR017853">
    <property type="entry name" value="GH"/>
</dbReference>
<dbReference type="Pfam" id="PF01915">
    <property type="entry name" value="Glyco_hydro_3_C"/>
    <property type="match status" value="1"/>
</dbReference>
<keyword evidence="2" id="KW-0378">Hydrolase</keyword>
<dbReference type="Pfam" id="PF14310">
    <property type="entry name" value="Fn3-like"/>
    <property type="match status" value="1"/>
</dbReference>
<dbReference type="InterPro" id="IPR036962">
    <property type="entry name" value="Glyco_hydro_3_N_sf"/>
</dbReference>
<evidence type="ECO:0000256" key="2">
    <source>
        <dbReference type="ARBA" id="ARBA00022801"/>
    </source>
</evidence>
<evidence type="ECO:0000256" key="1">
    <source>
        <dbReference type="ARBA" id="ARBA00005336"/>
    </source>
</evidence>
<comment type="similarity">
    <text evidence="1">Belongs to the glycosyl hydrolase 3 family.</text>
</comment>
<dbReference type="Gene3D" id="3.40.50.1700">
    <property type="entry name" value="Glycoside hydrolase family 3 C-terminal domain"/>
    <property type="match status" value="1"/>
</dbReference>
<reference evidence="5 6" key="1">
    <citation type="submission" date="2019-11" db="EMBL/GenBank/DDBJ databases">
        <title>Novel species isolated from a subtropical stream in China.</title>
        <authorList>
            <person name="Lu H."/>
        </authorList>
    </citation>
    <scope>NUCLEOTIDE SEQUENCE [LARGE SCALE GENOMIC DNA]</scope>
    <source>
        <strain evidence="5 6">FT80W</strain>
    </source>
</reference>
<dbReference type="PANTHER" id="PTHR42715">
    <property type="entry name" value="BETA-GLUCOSIDASE"/>
    <property type="match status" value="1"/>
</dbReference>
<feature type="signal peptide" evidence="3">
    <location>
        <begin position="1"/>
        <end position="26"/>
    </location>
</feature>
<dbReference type="PRINTS" id="PR00133">
    <property type="entry name" value="GLHYDRLASE3"/>
</dbReference>
<dbReference type="InterPro" id="IPR036881">
    <property type="entry name" value="Glyco_hydro_3_C_sf"/>
</dbReference>
<organism evidence="5 6">
    <name type="scientific">Duganella guangzhouensis</name>
    <dbReference type="NCBI Taxonomy" id="2666084"/>
    <lineage>
        <taxon>Bacteria</taxon>
        <taxon>Pseudomonadati</taxon>
        <taxon>Pseudomonadota</taxon>
        <taxon>Betaproteobacteria</taxon>
        <taxon>Burkholderiales</taxon>
        <taxon>Oxalobacteraceae</taxon>
        <taxon>Telluria group</taxon>
        <taxon>Duganella</taxon>
    </lineage>
</organism>
<feature type="chain" id="PRO_5026047913" evidence="3">
    <location>
        <begin position="27"/>
        <end position="806"/>
    </location>
</feature>
<dbReference type="Proteomes" id="UP000433309">
    <property type="component" value="Unassembled WGS sequence"/>
</dbReference>
<evidence type="ECO:0000313" key="6">
    <source>
        <dbReference type="Proteomes" id="UP000433309"/>
    </source>
</evidence>
<dbReference type="SMART" id="SM01217">
    <property type="entry name" value="Fn3_like"/>
    <property type="match status" value="1"/>
</dbReference>
<evidence type="ECO:0000313" key="5">
    <source>
        <dbReference type="EMBL" id="MRW93266.1"/>
    </source>
</evidence>
<dbReference type="InterPro" id="IPR026891">
    <property type="entry name" value="Fn3-like"/>
</dbReference>
<dbReference type="EMBL" id="WKJK01000015">
    <property type="protein sequence ID" value="MRW93266.1"/>
    <property type="molecule type" value="Genomic_DNA"/>
</dbReference>
<dbReference type="Gene3D" id="2.60.40.10">
    <property type="entry name" value="Immunoglobulins"/>
    <property type="match status" value="1"/>
</dbReference>
<dbReference type="InterPro" id="IPR001764">
    <property type="entry name" value="Glyco_hydro_3_N"/>
</dbReference>
<comment type="caution">
    <text evidence="5">The sequence shown here is derived from an EMBL/GenBank/DDBJ whole genome shotgun (WGS) entry which is preliminary data.</text>
</comment>
<name>A0A6I2L990_9BURK</name>
<proteinExistence type="inferred from homology"/>
<dbReference type="InterPro" id="IPR013783">
    <property type="entry name" value="Ig-like_fold"/>
</dbReference>
<dbReference type="PROSITE" id="PS51257">
    <property type="entry name" value="PROKAR_LIPOPROTEIN"/>
    <property type="match status" value="1"/>
</dbReference>
<protein>
    <submittedName>
        <fullName evidence="5">Beta-glucosidase</fullName>
    </submittedName>
</protein>
<evidence type="ECO:0000259" key="4">
    <source>
        <dbReference type="SMART" id="SM01217"/>
    </source>
</evidence>
<accession>A0A6I2L990</accession>
<dbReference type="RefSeq" id="WP_154381485.1">
    <property type="nucleotide sequence ID" value="NZ_WKJK01000015.1"/>
</dbReference>
<evidence type="ECO:0000256" key="3">
    <source>
        <dbReference type="SAM" id="SignalP"/>
    </source>
</evidence>
<feature type="domain" description="Fibronectin type III-like" evidence="4">
    <location>
        <begin position="715"/>
        <end position="788"/>
    </location>
</feature>
<dbReference type="AlphaFoldDB" id="A0A6I2L990"/>
<dbReference type="InterPro" id="IPR050288">
    <property type="entry name" value="Cellulose_deg_GH3"/>
</dbReference>
<dbReference type="GO" id="GO:0004553">
    <property type="term" value="F:hydrolase activity, hydrolyzing O-glycosyl compounds"/>
    <property type="evidence" value="ECO:0007669"/>
    <property type="project" value="InterPro"/>
</dbReference>
<keyword evidence="3" id="KW-0732">Signal</keyword>
<gene>
    <name evidence="5" type="ORF">GJ699_25080</name>
</gene>